<evidence type="ECO:0000313" key="4">
    <source>
        <dbReference type="Proteomes" id="UP000199268"/>
    </source>
</evidence>
<dbReference type="EMBL" id="FMAO01000007">
    <property type="protein sequence ID" value="SCB98479.1"/>
    <property type="molecule type" value="Genomic_DNA"/>
</dbReference>
<dbReference type="GO" id="GO:0006351">
    <property type="term" value="P:DNA-templated transcription"/>
    <property type="evidence" value="ECO:0007669"/>
    <property type="project" value="TreeGrafter"/>
</dbReference>
<dbReference type="NCBIfam" id="TIGR02384">
    <property type="entry name" value="RelB_DinJ"/>
    <property type="match status" value="1"/>
</dbReference>
<gene>
    <name evidence="3" type="ORF">GA0061074_10738</name>
</gene>
<dbReference type="OrthoDB" id="2147962at2"/>
<accession>A0A1C4AV58</accession>
<reference evidence="4" key="1">
    <citation type="submission" date="2016-08" db="EMBL/GenBank/DDBJ databases">
        <authorList>
            <person name="Varghese N."/>
            <person name="Submissions Spin"/>
        </authorList>
    </citation>
    <scope>NUCLEOTIDE SEQUENCE [LARGE SCALE GENOMIC DNA]</scope>
    <source>
        <strain evidence="4">R-53094</strain>
    </source>
</reference>
<evidence type="ECO:0000256" key="2">
    <source>
        <dbReference type="ARBA" id="ARBA00022649"/>
    </source>
</evidence>
<dbReference type="InterPro" id="IPR013321">
    <property type="entry name" value="Arc_rbn_hlx_hlx"/>
</dbReference>
<dbReference type="Gene3D" id="1.10.1220.10">
    <property type="entry name" value="Met repressor-like"/>
    <property type="match status" value="1"/>
</dbReference>
<dbReference type="Proteomes" id="UP000199268">
    <property type="component" value="Unassembled WGS sequence"/>
</dbReference>
<keyword evidence="4" id="KW-1185">Reference proteome</keyword>
<dbReference type="AlphaFoldDB" id="A0A1C4AV58"/>
<dbReference type="Pfam" id="PF04221">
    <property type="entry name" value="RelB"/>
    <property type="match status" value="1"/>
</dbReference>
<proteinExistence type="inferred from homology"/>
<sequence>MEKLIQIRVEEDVRNAADDVFKENGLTTQQAVKMFLTQVAHSGKSPFDDLFRAKNQK</sequence>
<dbReference type="GO" id="GO:0006355">
    <property type="term" value="P:regulation of DNA-templated transcription"/>
    <property type="evidence" value="ECO:0007669"/>
    <property type="project" value="InterPro"/>
</dbReference>
<evidence type="ECO:0000313" key="3">
    <source>
        <dbReference type="EMBL" id="SCB98479.1"/>
    </source>
</evidence>
<dbReference type="PANTHER" id="PTHR38781:SF1">
    <property type="entry name" value="ANTITOXIN DINJ-RELATED"/>
    <property type="match status" value="1"/>
</dbReference>
<name>A0A1C4AV58_9LACO</name>
<keyword evidence="2" id="KW-1277">Toxin-antitoxin system</keyword>
<comment type="similarity">
    <text evidence="1">Belongs to the RelB/DinJ antitoxin family.</text>
</comment>
<organism evidence="3 4">
    <name type="scientific">Weissella bombi</name>
    <dbReference type="NCBI Taxonomy" id="1505725"/>
    <lineage>
        <taxon>Bacteria</taxon>
        <taxon>Bacillati</taxon>
        <taxon>Bacillota</taxon>
        <taxon>Bacilli</taxon>
        <taxon>Lactobacillales</taxon>
        <taxon>Lactobacillaceae</taxon>
        <taxon>Weissella</taxon>
    </lineage>
</organism>
<evidence type="ECO:0000256" key="1">
    <source>
        <dbReference type="ARBA" id="ARBA00010562"/>
    </source>
</evidence>
<dbReference type="RefSeq" id="WP_092462746.1">
    <property type="nucleotide sequence ID" value="NZ_BJEE01000006.1"/>
</dbReference>
<dbReference type="PANTHER" id="PTHR38781">
    <property type="entry name" value="ANTITOXIN DINJ-RELATED"/>
    <property type="match status" value="1"/>
</dbReference>
<dbReference type="InterPro" id="IPR007337">
    <property type="entry name" value="RelB/DinJ"/>
</dbReference>
<protein>
    <submittedName>
        <fullName evidence="3">DNA-damage-inducible protein J</fullName>
    </submittedName>
</protein>
<dbReference type="STRING" id="1505725.GA0061074_10738"/>